<organism evidence="1 2">
    <name type="scientific">Dallia pectoralis</name>
    <name type="common">Alaska blackfish</name>
    <dbReference type="NCBI Taxonomy" id="75939"/>
    <lineage>
        <taxon>Eukaryota</taxon>
        <taxon>Metazoa</taxon>
        <taxon>Chordata</taxon>
        <taxon>Craniata</taxon>
        <taxon>Vertebrata</taxon>
        <taxon>Euteleostomi</taxon>
        <taxon>Actinopterygii</taxon>
        <taxon>Neopterygii</taxon>
        <taxon>Teleostei</taxon>
        <taxon>Protacanthopterygii</taxon>
        <taxon>Esociformes</taxon>
        <taxon>Umbridae</taxon>
        <taxon>Dallia</taxon>
    </lineage>
</organism>
<dbReference type="Proteomes" id="UP001157502">
    <property type="component" value="Chromosome 7"/>
</dbReference>
<dbReference type="EMBL" id="CM055734">
    <property type="protein sequence ID" value="KAJ8009210.1"/>
    <property type="molecule type" value="Genomic_DNA"/>
</dbReference>
<proteinExistence type="predicted"/>
<sequence>MAAIELQRGVARSGRGWGTERVETQDGFDSEMQEWEEQLQDMQRKIEEIYNEVQARRGGNDVIMDKGKIPRMHHGNGFSDPSGCHNYSTTTHPSGVDHHSNGFNHSPNGYGDPGNRQNGSYNFSNSNSAYKLGDLLQDYLGHGHGKTRKAKVALNNITKGSHDQSDQQEEMRQRLPGKDRIGQVRFADEETENRKNKVSHRKSSPCRDLNKENTGAKPPIRQRDGPPVPPRSTSQMAPSETSPVLDRMSHTTGILVDRMCGSPSVLRKFGAMLQENEGKTLTDTGVVTNQVPSDKKCPTPVCQRKGLVSSLTSGNIPVQKCQIDSNVLTAETDCHLGKARGASMSSYSHSKESRAGSHRPTLAEGSTKPMVQVEPRVDYKNLSESHVGAQMIRKGRPVVGQNGLIELLDMLDIDHEYSSITRTTQTAYSQDTQQLRPDESSLATHTWNFSRPARPANQRPPSRWACRTPMTLISALSDPVSHPPSPLAHTPSPVERTPSPALKNQSFCSYLLHTETVIM</sequence>
<reference evidence="1" key="1">
    <citation type="submission" date="2021-05" db="EMBL/GenBank/DDBJ databases">
        <authorList>
            <person name="Pan Q."/>
            <person name="Jouanno E."/>
            <person name="Zahm M."/>
            <person name="Klopp C."/>
            <person name="Cabau C."/>
            <person name="Louis A."/>
            <person name="Berthelot C."/>
            <person name="Parey E."/>
            <person name="Roest Crollius H."/>
            <person name="Montfort J."/>
            <person name="Robinson-Rechavi M."/>
            <person name="Bouchez O."/>
            <person name="Lampietro C."/>
            <person name="Lopez Roques C."/>
            <person name="Donnadieu C."/>
            <person name="Postlethwait J."/>
            <person name="Bobe J."/>
            <person name="Dillon D."/>
            <person name="Chandos A."/>
            <person name="von Hippel F."/>
            <person name="Guiguen Y."/>
        </authorList>
    </citation>
    <scope>NUCLEOTIDE SEQUENCE</scope>
    <source>
        <strain evidence="1">YG-Jan2019</strain>
    </source>
</reference>
<keyword evidence="2" id="KW-1185">Reference proteome</keyword>
<comment type="caution">
    <text evidence="1">The sequence shown here is derived from an EMBL/GenBank/DDBJ whole genome shotgun (WGS) entry which is preliminary data.</text>
</comment>
<gene>
    <name evidence="1" type="ORF">DPEC_G00086530</name>
</gene>
<evidence type="ECO:0000313" key="1">
    <source>
        <dbReference type="EMBL" id="KAJ8009210.1"/>
    </source>
</evidence>
<accession>A0ACC2H0B0</accession>
<name>A0ACC2H0B0_DALPE</name>
<protein>
    <submittedName>
        <fullName evidence="1">Uncharacterized protein</fullName>
    </submittedName>
</protein>
<evidence type="ECO:0000313" key="2">
    <source>
        <dbReference type="Proteomes" id="UP001157502"/>
    </source>
</evidence>